<sequence length="463" mass="49450">RQADGAVSDTYFMRRGYHSSAVLGSKVYIDGGTFSYSSGDGVQYQYSDTLLYIDISNDFTPTSASIMSIEKPSGVPNLVYGGSWVNDGLMYTGFAGRYPPVGDEAWQDSGLWSFEPSGDGSTGTWTNLNDTAASYFTTGSRAYLGSVASGNGTGYFLGGNMDYSANETYVPISGLLSYDFGTNTVTNTTVTGISMEGWASYAQMLYVPNFGPSGVVISAGGFRDDPDDEYMESLSTIQILDPSTGTWYEQATTGAAPQTRKEFCMTGAPSSNETYEIVVYAGWNGTLGDDAIPWDDLYVLSLPSFHWFQASYDALHPRHGLTCEHIGGGQVLAIGGVDTTQLYSPDYYLGPYRTQDTHPQGLAVFDLNSMSWTDAFDSNKTVYVQSSTVQAYYAGNSRTADFTSSALEQVFSVQNFTAAATATSSSSSSSSSAGAIAGGVVGGVAAAAIVAASVFYFLRRKRR</sequence>
<accession>A0A9P4YEB6</accession>
<dbReference type="Proteomes" id="UP000803844">
    <property type="component" value="Unassembled WGS sequence"/>
</dbReference>
<dbReference type="RefSeq" id="XP_040782200.1">
    <property type="nucleotide sequence ID" value="XM_040916064.1"/>
</dbReference>
<keyword evidence="1" id="KW-0677">Repeat</keyword>
<comment type="caution">
    <text evidence="4">The sequence shown here is derived from an EMBL/GenBank/DDBJ whole genome shotgun (WGS) entry which is preliminary data.</text>
</comment>
<dbReference type="OrthoDB" id="540004at2759"/>
<dbReference type="InterPro" id="IPR015915">
    <property type="entry name" value="Kelch-typ_b-propeller"/>
</dbReference>
<evidence type="ECO:0000313" key="5">
    <source>
        <dbReference type="Proteomes" id="UP000803844"/>
    </source>
</evidence>
<dbReference type="Gene3D" id="2.120.10.80">
    <property type="entry name" value="Kelch-type beta propeller"/>
    <property type="match status" value="1"/>
</dbReference>
<feature type="non-terminal residue" evidence="4">
    <location>
        <position position="463"/>
    </location>
</feature>
<keyword evidence="3" id="KW-1133">Transmembrane helix</keyword>
<dbReference type="GeneID" id="63833193"/>
<organism evidence="4 5">
    <name type="scientific">Cryphonectria parasitica (strain ATCC 38755 / EP155)</name>
    <dbReference type="NCBI Taxonomy" id="660469"/>
    <lineage>
        <taxon>Eukaryota</taxon>
        <taxon>Fungi</taxon>
        <taxon>Dikarya</taxon>
        <taxon>Ascomycota</taxon>
        <taxon>Pezizomycotina</taxon>
        <taxon>Sordariomycetes</taxon>
        <taxon>Sordariomycetidae</taxon>
        <taxon>Diaporthales</taxon>
        <taxon>Cryphonectriaceae</taxon>
        <taxon>Cryphonectria-Endothia species complex</taxon>
        <taxon>Cryphonectria</taxon>
    </lineage>
</organism>
<evidence type="ECO:0000313" key="4">
    <source>
        <dbReference type="EMBL" id="KAF3771239.1"/>
    </source>
</evidence>
<dbReference type="AlphaFoldDB" id="A0A9P4YEB6"/>
<dbReference type="InterPro" id="IPR011043">
    <property type="entry name" value="Gal_Oxase/kelch_b-propeller"/>
</dbReference>
<keyword evidence="3" id="KW-0812">Transmembrane</keyword>
<dbReference type="GO" id="GO:0019760">
    <property type="term" value="P:glucosinolate metabolic process"/>
    <property type="evidence" value="ECO:0007669"/>
    <property type="project" value="UniProtKB-ARBA"/>
</dbReference>
<name>A0A9P4YEB6_CRYP1</name>
<proteinExistence type="predicted"/>
<feature type="transmembrane region" description="Helical" evidence="3">
    <location>
        <begin position="433"/>
        <end position="458"/>
    </location>
</feature>
<dbReference type="EMBL" id="MU032344">
    <property type="protein sequence ID" value="KAF3771239.1"/>
    <property type="molecule type" value="Genomic_DNA"/>
</dbReference>
<dbReference type="PANTHER" id="PTHR47435:SF4">
    <property type="entry name" value="KELCH REPEAT PROTEIN (AFU_ORTHOLOGUE AFUA_5G12780)"/>
    <property type="match status" value="1"/>
</dbReference>
<feature type="non-terminal residue" evidence="4">
    <location>
        <position position="1"/>
    </location>
</feature>
<dbReference type="SUPFAM" id="SSF50965">
    <property type="entry name" value="Galactose oxidase, central domain"/>
    <property type="match status" value="1"/>
</dbReference>
<protein>
    <recommendedName>
        <fullName evidence="6">Kelch repeat protein</fullName>
    </recommendedName>
</protein>
<evidence type="ECO:0000256" key="1">
    <source>
        <dbReference type="ARBA" id="ARBA00022737"/>
    </source>
</evidence>
<evidence type="ECO:0000256" key="3">
    <source>
        <dbReference type="SAM" id="Phobius"/>
    </source>
</evidence>
<evidence type="ECO:0000256" key="2">
    <source>
        <dbReference type="ARBA" id="ARBA00023004"/>
    </source>
</evidence>
<reference evidence="4" key="1">
    <citation type="journal article" date="2020" name="Phytopathology">
        <title>Genome sequence of the chestnut blight fungus Cryphonectria parasitica EP155: A fundamental resource for an archetypical invasive plant pathogen.</title>
        <authorList>
            <person name="Crouch J.A."/>
            <person name="Dawe A."/>
            <person name="Aerts A."/>
            <person name="Barry K."/>
            <person name="Churchill A.C.L."/>
            <person name="Grimwood J."/>
            <person name="Hillman B."/>
            <person name="Milgroom M.G."/>
            <person name="Pangilinan J."/>
            <person name="Smith M."/>
            <person name="Salamov A."/>
            <person name="Schmutz J."/>
            <person name="Yadav J."/>
            <person name="Grigoriev I.V."/>
            <person name="Nuss D."/>
        </authorList>
    </citation>
    <scope>NUCLEOTIDE SEQUENCE</scope>
    <source>
        <strain evidence="4">EP155</strain>
    </source>
</reference>
<keyword evidence="5" id="KW-1185">Reference proteome</keyword>
<gene>
    <name evidence="4" type="ORF">M406DRAFT_237595</name>
</gene>
<keyword evidence="2" id="KW-0408">Iron</keyword>
<evidence type="ECO:0008006" key="6">
    <source>
        <dbReference type="Google" id="ProtNLM"/>
    </source>
</evidence>
<keyword evidence="3" id="KW-0472">Membrane</keyword>
<dbReference type="PANTHER" id="PTHR47435">
    <property type="entry name" value="KELCH REPEAT PROTEIN (AFU_ORTHOLOGUE AFUA_5G12780)"/>
    <property type="match status" value="1"/>
</dbReference>